<evidence type="ECO:0000313" key="1">
    <source>
        <dbReference type="EMBL" id="CAP92665.1"/>
    </source>
</evidence>
<dbReference type="AlphaFoldDB" id="B6H320"/>
<dbReference type="VEuPathDB" id="FungiDB:PCH_Pc13g15960"/>
<dbReference type="EMBL" id="AM920428">
    <property type="protein sequence ID" value="CAP92665.1"/>
    <property type="molecule type" value="Genomic_DNA"/>
</dbReference>
<dbReference type="HOGENOM" id="CLU_1825910_0_0_1"/>
<sequence>MVMHGHVECQNRLPVKLLPIRLAPDIPLLESLEELLPKFKHWRIQELVMSRAGLAPMFHDHVLANPSLALLYPGPRDPNLMREDGPCLRAWHPESIITFNNSSCVAIDPHLDLGDKIENSQLQRLNFCSMLHHPKLFAQLF</sequence>
<reference evidence="1 2" key="1">
    <citation type="journal article" date="2008" name="Nat. Biotechnol.">
        <title>Genome sequencing and analysis of the filamentous fungus Penicillium chrysogenum.</title>
        <authorList>
            <person name="van den Berg M.A."/>
            <person name="Albang R."/>
            <person name="Albermann K."/>
            <person name="Badger J.H."/>
            <person name="Daran J.-M."/>
            <person name="Driessen A.J.M."/>
            <person name="Garcia-Estrada C."/>
            <person name="Fedorova N.D."/>
            <person name="Harris D.M."/>
            <person name="Heijne W.H.M."/>
            <person name="Joardar V.S."/>
            <person name="Kiel J.A.K.W."/>
            <person name="Kovalchuk A."/>
            <person name="Martin J.F."/>
            <person name="Nierman W.C."/>
            <person name="Nijland J.G."/>
            <person name="Pronk J.T."/>
            <person name="Roubos J.A."/>
            <person name="van der Klei I.J."/>
            <person name="van Peij N.N.M.E."/>
            <person name="Veenhuis M."/>
            <person name="von Doehren H."/>
            <person name="Wagner C."/>
            <person name="Wortman J.R."/>
            <person name="Bovenberg R.A.L."/>
        </authorList>
    </citation>
    <scope>NUCLEOTIDE SEQUENCE [LARGE SCALE GENOMIC DNA]</scope>
    <source>
        <strain evidence="2">ATCC 28089 / DSM 1075 / NRRL 1951 / Wisconsin 54-1255</strain>
    </source>
</reference>
<protein>
    <submittedName>
        <fullName evidence="1">Uncharacterized protein</fullName>
    </submittedName>
</protein>
<evidence type="ECO:0000313" key="2">
    <source>
        <dbReference type="Proteomes" id="UP000000724"/>
    </source>
</evidence>
<gene>
    <name evidence="1" type="ORF">Pc13g15960</name>
    <name evidence="1" type="ORF">PCH_Pc13g15960</name>
</gene>
<accession>B6H320</accession>
<organism evidence="1 2">
    <name type="scientific">Penicillium rubens (strain ATCC 28089 / DSM 1075 / NRRL 1951 / Wisconsin 54-1255)</name>
    <name type="common">Penicillium chrysogenum</name>
    <dbReference type="NCBI Taxonomy" id="500485"/>
    <lineage>
        <taxon>Eukaryota</taxon>
        <taxon>Fungi</taxon>
        <taxon>Dikarya</taxon>
        <taxon>Ascomycota</taxon>
        <taxon>Pezizomycotina</taxon>
        <taxon>Eurotiomycetes</taxon>
        <taxon>Eurotiomycetidae</taxon>
        <taxon>Eurotiales</taxon>
        <taxon>Aspergillaceae</taxon>
        <taxon>Penicillium</taxon>
        <taxon>Penicillium chrysogenum species complex</taxon>
    </lineage>
</organism>
<keyword evidence="2" id="KW-1185">Reference proteome</keyword>
<proteinExistence type="predicted"/>
<name>B6H320_PENRW</name>
<dbReference type="Proteomes" id="UP000000724">
    <property type="component" value="Contig Pc00c13"/>
</dbReference>